<proteinExistence type="predicted"/>
<evidence type="ECO:0000313" key="1">
    <source>
        <dbReference type="EMBL" id="KAG7546707.1"/>
    </source>
</evidence>
<dbReference type="OrthoDB" id="8194677at2759"/>
<dbReference type="EMBL" id="JAEFBJ010000012">
    <property type="protein sequence ID" value="KAG7546707.1"/>
    <property type="molecule type" value="Genomic_DNA"/>
</dbReference>
<name>A0A8T1YKG2_ARASU</name>
<dbReference type="AlphaFoldDB" id="A0A8T1YKG2"/>
<organism evidence="1 2">
    <name type="scientific">Arabidopsis suecica</name>
    <name type="common">Swedish thale-cress</name>
    <name type="synonym">Cardaminopsis suecica</name>
    <dbReference type="NCBI Taxonomy" id="45249"/>
    <lineage>
        <taxon>Eukaryota</taxon>
        <taxon>Viridiplantae</taxon>
        <taxon>Streptophyta</taxon>
        <taxon>Embryophyta</taxon>
        <taxon>Tracheophyta</taxon>
        <taxon>Spermatophyta</taxon>
        <taxon>Magnoliopsida</taxon>
        <taxon>eudicotyledons</taxon>
        <taxon>Gunneridae</taxon>
        <taxon>Pentapetalae</taxon>
        <taxon>rosids</taxon>
        <taxon>malvids</taxon>
        <taxon>Brassicales</taxon>
        <taxon>Brassicaceae</taxon>
        <taxon>Camelineae</taxon>
        <taxon>Arabidopsis</taxon>
    </lineage>
</organism>
<gene>
    <name evidence="1" type="ORF">ISN44_As12g020360</name>
</gene>
<protein>
    <submittedName>
        <fullName evidence="1">Uncharacterized protein</fullName>
    </submittedName>
</protein>
<keyword evidence="2" id="KW-1185">Reference proteome</keyword>
<evidence type="ECO:0000313" key="2">
    <source>
        <dbReference type="Proteomes" id="UP000694251"/>
    </source>
</evidence>
<sequence>MQLNAENGEFDEAFERDLPFVQEVEANIEELNQNILALNNEQMDNEISKAKFDLLQTVQENANLRHKLFNPWYIFVPTSTSAKIKICVYTSLNVCCGVRELKKKRN</sequence>
<comment type="caution">
    <text evidence="1">The sequence shown here is derived from an EMBL/GenBank/DDBJ whole genome shotgun (WGS) entry which is preliminary data.</text>
</comment>
<dbReference type="Proteomes" id="UP000694251">
    <property type="component" value="Chromosome 12"/>
</dbReference>
<accession>A0A8T1YKG2</accession>
<reference evidence="1 2" key="1">
    <citation type="submission" date="2020-12" db="EMBL/GenBank/DDBJ databases">
        <title>Concerted genomic and epigenomic changes stabilize Arabidopsis allopolyploids.</title>
        <authorList>
            <person name="Chen Z."/>
        </authorList>
    </citation>
    <scope>NUCLEOTIDE SEQUENCE [LARGE SCALE GENOMIC DNA]</scope>
    <source>
        <strain evidence="1">As9502</strain>
        <tissue evidence="1">Leaf</tissue>
    </source>
</reference>